<feature type="region of interest" description="Disordered" evidence="3">
    <location>
        <begin position="232"/>
        <end position="251"/>
    </location>
</feature>
<keyword evidence="6" id="KW-1185">Reference proteome</keyword>
<dbReference type="PANTHER" id="PTHR44170">
    <property type="entry name" value="PROTEIN SIDEKICK"/>
    <property type="match status" value="1"/>
</dbReference>
<dbReference type="PANTHER" id="PTHR44170:SF55">
    <property type="entry name" value="OBSCURIN ISOFORM X2"/>
    <property type="match status" value="1"/>
</dbReference>
<dbReference type="AlphaFoldDB" id="A0AAD5QV90"/>
<comment type="caution">
    <text evidence="5">The sequence shown here is derived from an EMBL/GenBank/DDBJ whole genome shotgun (WGS) entry which is preliminary data.</text>
</comment>
<dbReference type="InterPro" id="IPR013783">
    <property type="entry name" value="Ig-like_fold"/>
</dbReference>
<dbReference type="Gene3D" id="2.60.40.10">
    <property type="entry name" value="Immunoglobulins"/>
    <property type="match status" value="2"/>
</dbReference>
<proteinExistence type="predicted"/>
<dbReference type="InterPro" id="IPR007110">
    <property type="entry name" value="Ig-like_dom"/>
</dbReference>
<protein>
    <recommendedName>
        <fullName evidence="4">Ig-like domain-containing protein</fullName>
    </recommendedName>
</protein>
<dbReference type="Proteomes" id="UP001196413">
    <property type="component" value="Unassembled WGS sequence"/>
</dbReference>
<evidence type="ECO:0000313" key="6">
    <source>
        <dbReference type="Proteomes" id="UP001196413"/>
    </source>
</evidence>
<dbReference type="SUPFAM" id="SSF48726">
    <property type="entry name" value="Immunoglobulin"/>
    <property type="match status" value="2"/>
</dbReference>
<dbReference type="InterPro" id="IPR036179">
    <property type="entry name" value="Ig-like_dom_sf"/>
</dbReference>
<organism evidence="5 6">
    <name type="scientific">Parelaphostrongylus tenuis</name>
    <name type="common">Meningeal worm</name>
    <dbReference type="NCBI Taxonomy" id="148309"/>
    <lineage>
        <taxon>Eukaryota</taxon>
        <taxon>Metazoa</taxon>
        <taxon>Ecdysozoa</taxon>
        <taxon>Nematoda</taxon>
        <taxon>Chromadorea</taxon>
        <taxon>Rhabditida</taxon>
        <taxon>Rhabditina</taxon>
        <taxon>Rhabditomorpha</taxon>
        <taxon>Strongyloidea</taxon>
        <taxon>Metastrongylidae</taxon>
        <taxon>Parelaphostrongylus</taxon>
    </lineage>
</organism>
<accession>A0AAD5QV90</accession>
<dbReference type="InterPro" id="IPR003599">
    <property type="entry name" value="Ig_sub"/>
</dbReference>
<evidence type="ECO:0000313" key="5">
    <source>
        <dbReference type="EMBL" id="KAJ1360761.1"/>
    </source>
</evidence>
<dbReference type="CDD" id="cd00096">
    <property type="entry name" value="Ig"/>
    <property type="match status" value="1"/>
</dbReference>
<keyword evidence="1" id="KW-0677">Repeat</keyword>
<feature type="domain" description="Ig-like" evidence="4">
    <location>
        <begin position="20"/>
        <end position="108"/>
    </location>
</feature>
<gene>
    <name evidence="5" type="ORF">KIN20_019815</name>
</gene>
<evidence type="ECO:0000256" key="1">
    <source>
        <dbReference type="ARBA" id="ARBA00022737"/>
    </source>
</evidence>
<evidence type="ECO:0000256" key="2">
    <source>
        <dbReference type="ARBA" id="ARBA00023157"/>
    </source>
</evidence>
<dbReference type="PROSITE" id="PS50835">
    <property type="entry name" value="IG_LIKE"/>
    <property type="match status" value="1"/>
</dbReference>
<dbReference type="GO" id="GO:0098609">
    <property type="term" value="P:cell-cell adhesion"/>
    <property type="evidence" value="ECO:0007669"/>
    <property type="project" value="TreeGrafter"/>
</dbReference>
<reference evidence="5" key="1">
    <citation type="submission" date="2021-06" db="EMBL/GenBank/DDBJ databases">
        <title>Parelaphostrongylus tenuis whole genome reference sequence.</title>
        <authorList>
            <person name="Garwood T.J."/>
            <person name="Larsen P.A."/>
            <person name="Fountain-Jones N.M."/>
            <person name="Garbe J.R."/>
            <person name="Macchietto M.G."/>
            <person name="Kania S.A."/>
            <person name="Gerhold R.W."/>
            <person name="Richards J.E."/>
            <person name="Wolf T.M."/>
        </authorList>
    </citation>
    <scope>NUCLEOTIDE SEQUENCE</scope>
    <source>
        <strain evidence="5">MNPRO001-30</strain>
        <tissue evidence="5">Meninges</tissue>
    </source>
</reference>
<evidence type="ECO:0000259" key="4">
    <source>
        <dbReference type="PROSITE" id="PS50835"/>
    </source>
</evidence>
<dbReference type="EMBL" id="JAHQIW010003952">
    <property type="protein sequence ID" value="KAJ1360761.1"/>
    <property type="molecule type" value="Genomic_DNA"/>
</dbReference>
<name>A0AAD5QV90_PARTN</name>
<sequence>MEFSATVNLEKVEKKTFDLPSLFIHTDQIYLLRKHPTNLSCQLSPGWSEAKFDSVHWLKDGESLTELTSNFDKEDFSIDGPLLTIIGGKQKLEGDYQCIAQVSGVRLSNRQVVKTTLVSDPLKLRRARITKFDQTTNHYVHVKQGQVARLPCAGLPDVVPGPAEICFIKSEMDSDGCLSDKIDSIYLSTSTGMQISVAQPHHAGEYYCVVRNEYTKQTRKSPRYVKLRVDKAGNGTLSGSPDPPQLLFPSKENRPDNPIVVDVVAGQDVILECVFVDAKVVWIKV</sequence>
<keyword evidence="2" id="KW-1015">Disulfide bond</keyword>
<evidence type="ECO:0000256" key="3">
    <source>
        <dbReference type="SAM" id="MobiDB-lite"/>
    </source>
</evidence>
<dbReference type="SMART" id="SM00409">
    <property type="entry name" value="IG"/>
    <property type="match status" value="2"/>
</dbReference>